<keyword evidence="8 9" id="KW-0961">Cell wall biogenesis/degradation</keyword>
<keyword evidence="12" id="KW-1185">Reference proteome</keyword>
<evidence type="ECO:0000256" key="4">
    <source>
        <dbReference type="ARBA" id="ARBA00022679"/>
    </source>
</evidence>
<evidence type="ECO:0000256" key="9">
    <source>
        <dbReference type="PROSITE-ProRule" id="PRU01373"/>
    </source>
</evidence>
<evidence type="ECO:0000256" key="7">
    <source>
        <dbReference type="ARBA" id="ARBA00022984"/>
    </source>
</evidence>
<feature type="domain" description="L,D-TPase catalytic" evidence="10">
    <location>
        <begin position="80"/>
        <end position="217"/>
    </location>
</feature>
<name>A0A2U8PN29_9BRAD</name>
<reference evidence="11 12" key="1">
    <citation type="journal article" date="2017" name="Syst. Appl. Microbiol.">
        <title>Soybeans inoculated with root zone soils of Canadian native legumes harbour diverse and novel Bradyrhizobium spp. that possess agricultural potential.</title>
        <authorList>
            <person name="Bromfield E.S.P."/>
            <person name="Cloutier S."/>
            <person name="Tambong J.T."/>
            <person name="Tran Thi T.V."/>
        </authorList>
    </citation>
    <scope>NUCLEOTIDE SEQUENCE [LARGE SCALE GENOMIC DNA]</scope>
    <source>
        <strain evidence="11 12">39S1MB</strain>
    </source>
</reference>
<dbReference type="AlphaFoldDB" id="A0A2U8PN29"/>
<dbReference type="PROSITE" id="PS52029">
    <property type="entry name" value="LD_TPASE"/>
    <property type="match status" value="1"/>
</dbReference>
<evidence type="ECO:0000256" key="3">
    <source>
        <dbReference type="ARBA" id="ARBA00022676"/>
    </source>
</evidence>
<dbReference type="KEGG" id="brq:CIT40_00555"/>
<dbReference type="EMBL" id="CP029426">
    <property type="protein sequence ID" value="AWL98657.1"/>
    <property type="molecule type" value="Genomic_DNA"/>
</dbReference>
<feature type="active site" description="Nucleophile" evidence="9">
    <location>
        <position position="193"/>
    </location>
</feature>
<keyword evidence="5" id="KW-0378">Hydrolase</keyword>
<evidence type="ECO:0000313" key="11">
    <source>
        <dbReference type="EMBL" id="AWL98657.1"/>
    </source>
</evidence>
<dbReference type="GO" id="GO:0018104">
    <property type="term" value="P:peptidoglycan-protein cross-linking"/>
    <property type="evidence" value="ECO:0007669"/>
    <property type="project" value="TreeGrafter"/>
</dbReference>
<dbReference type="CDD" id="cd16913">
    <property type="entry name" value="YkuD_like"/>
    <property type="match status" value="1"/>
</dbReference>
<dbReference type="GO" id="GO:0008360">
    <property type="term" value="P:regulation of cell shape"/>
    <property type="evidence" value="ECO:0007669"/>
    <property type="project" value="UniProtKB-UniRule"/>
</dbReference>
<evidence type="ECO:0000256" key="8">
    <source>
        <dbReference type="ARBA" id="ARBA00023316"/>
    </source>
</evidence>
<feature type="active site" description="Proton donor/acceptor" evidence="9">
    <location>
        <position position="177"/>
    </location>
</feature>
<dbReference type="Pfam" id="PF03734">
    <property type="entry name" value="YkuD"/>
    <property type="match status" value="1"/>
</dbReference>
<evidence type="ECO:0000256" key="6">
    <source>
        <dbReference type="ARBA" id="ARBA00022960"/>
    </source>
</evidence>
<dbReference type="InterPro" id="IPR050979">
    <property type="entry name" value="LD-transpeptidase"/>
</dbReference>
<dbReference type="GO" id="GO:0071972">
    <property type="term" value="F:peptidoglycan L,D-transpeptidase activity"/>
    <property type="evidence" value="ECO:0007669"/>
    <property type="project" value="TreeGrafter"/>
</dbReference>
<organism evidence="11 12">
    <name type="scientific">Bradyrhizobium amphicarpaeae</name>
    <dbReference type="NCBI Taxonomy" id="1404768"/>
    <lineage>
        <taxon>Bacteria</taxon>
        <taxon>Pseudomonadati</taxon>
        <taxon>Pseudomonadota</taxon>
        <taxon>Alphaproteobacteria</taxon>
        <taxon>Hyphomicrobiales</taxon>
        <taxon>Nitrobacteraceae</taxon>
        <taxon>Bradyrhizobium</taxon>
    </lineage>
</organism>
<keyword evidence="6 9" id="KW-0133">Cell shape</keyword>
<dbReference type="GO" id="GO:0005576">
    <property type="term" value="C:extracellular region"/>
    <property type="evidence" value="ECO:0007669"/>
    <property type="project" value="TreeGrafter"/>
</dbReference>
<dbReference type="UniPathway" id="UPA00219"/>
<proteinExistence type="inferred from homology"/>
<protein>
    <submittedName>
        <fullName evidence="11">L,D-transpeptidase</fullName>
    </submittedName>
</protein>
<evidence type="ECO:0000259" key="10">
    <source>
        <dbReference type="PROSITE" id="PS52029"/>
    </source>
</evidence>
<keyword evidence="7 9" id="KW-0573">Peptidoglycan synthesis</keyword>
<dbReference type="GO" id="GO:0016757">
    <property type="term" value="F:glycosyltransferase activity"/>
    <property type="evidence" value="ECO:0007669"/>
    <property type="project" value="UniProtKB-KW"/>
</dbReference>
<dbReference type="Gene3D" id="2.40.440.10">
    <property type="entry name" value="L,D-transpeptidase catalytic domain-like"/>
    <property type="match status" value="1"/>
</dbReference>
<keyword evidence="4" id="KW-0808">Transferase</keyword>
<accession>A0A2U8PN29</accession>
<sequence>MFAHLQNAARTLFLAATLPLTVAGCVTTDAAGLDGRQLAGAAHYAAIASEKSRVDAIDVSVVDPRFLRQVVVYRTREPPGTIVVDPHNRLLYLVEEGGKAVRYGVGVGRAGLEFTGTANIQLKREWPHWTPTVAMIAREPKRYARWARGMEGGEGNPLGARALYLFKGGRDTRYRIHGTTEPQSIGKAVSSGCIRMMNQDIIDLYGRVPLHTKVVVL</sequence>
<evidence type="ECO:0000256" key="5">
    <source>
        <dbReference type="ARBA" id="ARBA00022801"/>
    </source>
</evidence>
<reference evidence="11 12" key="2">
    <citation type="journal article" date="2019" name="Int. J. Syst. Evol. Microbiol.">
        <title>Description and complete genome sequence of Bradyrhizobium amphicarpaeae sp. nov., harbouring photosystem and nitrogen-fixation genes.</title>
        <authorList>
            <person name="Bromfield E.S.P."/>
            <person name="Cloutier S."/>
            <person name="Nguyen H.D.T."/>
        </authorList>
    </citation>
    <scope>NUCLEOTIDE SEQUENCE [LARGE SCALE GENOMIC DNA]</scope>
    <source>
        <strain evidence="11 12">39S1MB</strain>
    </source>
</reference>
<dbReference type="Proteomes" id="UP000215884">
    <property type="component" value="Chromosome"/>
</dbReference>
<dbReference type="PANTHER" id="PTHR30582:SF24">
    <property type="entry name" value="L,D-TRANSPEPTIDASE ERFK_SRFK-RELATED"/>
    <property type="match status" value="1"/>
</dbReference>
<dbReference type="PANTHER" id="PTHR30582">
    <property type="entry name" value="L,D-TRANSPEPTIDASE"/>
    <property type="match status" value="1"/>
</dbReference>
<comment type="pathway">
    <text evidence="1 9">Cell wall biogenesis; peptidoglycan biosynthesis.</text>
</comment>
<gene>
    <name evidence="11" type="ORF">CIT40_00555</name>
</gene>
<evidence type="ECO:0000256" key="2">
    <source>
        <dbReference type="ARBA" id="ARBA00005992"/>
    </source>
</evidence>
<keyword evidence="3" id="KW-0328">Glycosyltransferase</keyword>
<dbReference type="OrthoDB" id="9795305at2"/>
<dbReference type="RefSeq" id="WP_094897261.1">
    <property type="nucleotide sequence ID" value="NZ_CP029426.2"/>
</dbReference>
<evidence type="ECO:0000256" key="1">
    <source>
        <dbReference type="ARBA" id="ARBA00004752"/>
    </source>
</evidence>
<evidence type="ECO:0000313" key="12">
    <source>
        <dbReference type="Proteomes" id="UP000215884"/>
    </source>
</evidence>
<comment type="similarity">
    <text evidence="2">Belongs to the YkuD family.</text>
</comment>
<dbReference type="FunFam" id="2.40.440.10:FF:000002">
    <property type="entry name" value="L,D-transpeptidase ErfK/SrfK"/>
    <property type="match status" value="1"/>
</dbReference>
<dbReference type="InterPro" id="IPR038063">
    <property type="entry name" value="Transpep_catalytic_dom"/>
</dbReference>
<dbReference type="SUPFAM" id="SSF141523">
    <property type="entry name" value="L,D-transpeptidase catalytic domain-like"/>
    <property type="match status" value="1"/>
</dbReference>
<dbReference type="InterPro" id="IPR005490">
    <property type="entry name" value="LD_TPept_cat_dom"/>
</dbReference>
<dbReference type="GO" id="GO:0071555">
    <property type="term" value="P:cell wall organization"/>
    <property type="evidence" value="ECO:0007669"/>
    <property type="project" value="UniProtKB-UniRule"/>
</dbReference>